<dbReference type="OrthoDB" id="767138at2759"/>
<dbReference type="PROSITE" id="PS00086">
    <property type="entry name" value="CYTOCHROME_P450"/>
    <property type="match status" value="1"/>
</dbReference>
<dbReference type="PRINTS" id="PR00385">
    <property type="entry name" value="P450"/>
</dbReference>
<dbReference type="GO" id="GO:0020037">
    <property type="term" value="F:heme binding"/>
    <property type="evidence" value="ECO:0007669"/>
    <property type="project" value="InterPro"/>
</dbReference>
<dbReference type="CDD" id="cd20653">
    <property type="entry name" value="CYP81"/>
    <property type="match status" value="1"/>
</dbReference>
<keyword evidence="7" id="KW-1133">Transmembrane helix</keyword>
<keyword evidence="7" id="KW-0812">Transmembrane</keyword>
<keyword evidence="1 5" id="KW-0349">Heme</keyword>
<dbReference type="FunFam" id="1.10.630.10:FF:000026">
    <property type="entry name" value="Cytochrome P450 82C4"/>
    <property type="match status" value="1"/>
</dbReference>
<keyword evidence="3 6" id="KW-0560">Oxidoreductase</keyword>
<keyword evidence="9" id="KW-1185">Reference proteome</keyword>
<evidence type="ECO:0000256" key="1">
    <source>
        <dbReference type="ARBA" id="ARBA00022617"/>
    </source>
</evidence>
<dbReference type="GO" id="GO:0016705">
    <property type="term" value="F:oxidoreductase activity, acting on paired donors, with incorporation or reduction of molecular oxygen"/>
    <property type="evidence" value="ECO:0007669"/>
    <property type="project" value="InterPro"/>
</dbReference>
<dbReference type="Pfam" id="PF00067">
    <property type="entry name" value="p450"/>
    <property type="match status" value="1"/>
</dbReference>
<dbReference type="STRING" id="1088818.A0A2I0ADM8"/>
<sequence length="606" mass="68781">MLSSVLCLQHTERKAMEMESFCTSAAIIVVVMIVFHHIRRHRHGRLKLPPTIPGAFPIIGHLHLLRRRHQPMHRTLAEISASHGPLLLLHFGCRPVLLVTSPSAAEECLSTNDVTFAGRPSLLYHKYLSFNNSTLSSASYGPLWRNLRRIATVEVLSSSRIQSFAGVRREEICAILRSLFQSTTSAEAGEWHHVEMKSKLKQLSFNTMMRMIDGRKYYGEKETVEPEEGRRFRGFIEEVFRLSGASNLQDFVPMTGWLGKTKNTMRMVTLGKEMEEVFQEIVDQRRKRRSAEMTPEMEKKTILDVMLDLQEANPEIYTDTVIKGLIWVLVAAGTDTSGGTIEWALSLLLNHPESLKKARSEIDLQVGYGRLISDADIRHLPYLNSVIKETLRLFPAGPLLAPHQSTADCTVHGYDVPKGTMLLVNAFAMHRDPTLWEDAGSFKPERFAGAGDGEHEGFKFLPFGSGRRRCPGEAMAIQMVSLGLGALIQCFEWERKGEEAVDLRPGIGITSPKLVPLEAKIKPRRRYAAFQLFKRFKRRRLANRETRPSFSARGITEVRRFRTERRARLHLLMSSRQWFLRDLCASSIRPIAKTLDLFAPESQPPT</sequence>
<dbReference type="PANTHER" id="PTHR47947">
    <property type="entry name" value="CYTOCHROME P450 82C3-RELATED"/>
    <property type="match status" value="1"/>
</dbReference>
<evidence type="ECO:0000256" key="6">
    <source>
        <dbReference type="RuleBase" id="RU000461"/>
    </source>
</evidence>
<evidence type="ECO:0000256" key="7">
    <source>
        <dbReference type="SAM" id="Phobius"/>
    </source>
</evidence>
<dbReference type="SUPFAM" id="SSF48264">
    <property type="entry name" value="Cytochrome P450"/>
    <property type="match status" value="1"/>
</dbReference>
<name>A0A2I0ADM8_9ASPA</name>
<dbReference type="GO" id="GO:0005506">
    <property type="term" value="F:iron ion binding"/>
    <property type="evidence" value="ECO:0007669"/>
    <property type="project" value="InterPro"/>
</dbReference>
<feature type="binding site" description="axial binding residue" evidence="5">
    <location>
        <position position="470"/>
    </location>
    <ligand>
        <name>heme</name>
        <dbReference type="ChEBI" id="CHEBI:30413"/>
    </ligand>
    <ligandPart>
        <name>Fe</name>
        <dbReference type="ChEBI" id="CHEBI:18248"/>
    </ligandPart>
</feature>
<dbReference type="GO" id="GO:0004497">
    <property type="term" value="F:monooxygenase activity"/>
    <property type="evidence" value="ECO:0007669"/>
    <property type="project" value="UniProtKB-KW"/>
</dbReference>
<proteinExistence type="inferred from homology"/>
<accession>A0A2I0ADM8</accession>
<feature type="transmembrane region" description="Helical" evidence="7">
    <location>
        <begin position="21"/>
        <end position="38"/>
    </location>
</feature>
<dbReference type="Gene3D" id="1.10.630.10">
    <property type="entry name" value="Cytochrome P450"/>
    <property type="match status" value="1"/>
</dbReference>
<dbReference type="InterPro" id="IPR017972">
    <property type="entry name" value="Cyt_P450_CS"/>
</dbReference>
<comment type="cofactor">
    <cofactor evidence="5">
        <name>heme</name>
        <dbReference type="ChEBI" id="CHEBI:30413"/>
    </cofactor>
</comment>
<keyword evidence="7" id="KW-0472">Membrane</keyword>
<dbReference type="EMBL" id="KZ451993">
    <property type="protein sequence ID" value="PKA53658.1"/>
    <property type="molecule type" value="Genomic_DNA"/>
</dbReference>
<dbReference type="PRINTS" id="PR00463">
    <property type="entry name" value="EP450I"/>
</dbReference>
<evidence type="ECO:0000313" key="9">
    <source>
        <dbReference type="Proteomes" id="UP000236161"/>
    </source>
</evidence>
<reference evidence="8 9" key="1">
    <citation type="journal article" date="2017" name="Nature">
        <title>The Apostasia genome and the evolution of orchids.</title>
        <authorList>
            <person name="Zhang G.Q."/>
            <person name="Liu K.W."/>
            <person name="Li Z."/>
            <person name="Lohaus R."/>
            <person name="Hsiao Y.Y."/>
            <person name="Niu S.C."/>
            <person name="Wang J.Y."/>
            <person name="Lin Y.C."/>
            <person name="Xu Q."/>
            <person name="Chen L.J."/>
            <person name="Yoshida K."/>
            <person name="Fujiwara S."/>
            <person name="Wang Z.W."/>
            <person name="Zhang Y.Q."/>
            <person name="Mitsuda N."/>
            <person name="Wang M."/>
            <person name="Liu G.H."/>
            <person name="Pecoraro L."/>
            <person name="Huang H.X."/>
            <person name="Xiao X.J."/>
            <person name="Lin M."/>
            <person name="Wu X.Y."/>
            <person name="Wu W.L."/>
            <person name="Chen Y.Y."/>
            <person name="Chang S.B."/>
            <person name="Sakamoto S."/>
            <person name="Ohme-Takagi M."/>
            <person name="Yagi M."/>
            <person name="Zeng S.J."/>
            <person name="Shen C.Y."/>
            <person name="Yeh C.M."/>
            <person name="Luo Y.B."/>
            <person name="Tsai W.C."/>
            <person name="Van de Peer Y."/>
            <person name="Liu Z.J."/>
        </authorList>
    </citation>
    <scope>NUCLEOTIDE SEQUENCE [LARGE SCALE GENOMIC DNA]</scope>
    <source>
        <strain evidence="9">cv. Shenzhen</strain>
        <tissue evidence="8">Stem</tissue>
    </source>
</reference>
<dbReference type="Proteomes" id="UP000236161">
    <property type="component" value="Unassembled WGS sequence"/>
</dbReference>
<keyword evidence="4 5" id="KW-0408">Iron</keyword>
<keyword evidence="2 5" id="KW-0479">Metal-binding</keyword>
<evidence type="ECO:0000256" key="4">
    <source>
        <dbReference type="ARBA" id="ARBA00023004"/>
    </source>
</evidence>
<dbReference type="InterPro" id="IPR002401">
    <property type="entry name" value="Cyt_P450_E_grp-I"/>
</dbReference>
<dbReference type="InterPro" id="IPR001128">
    <property type="entry name" value="Cyt_P450"/>
</dbReference>
<evidence type="ECO:0000256" key="5">
    <source>
        <dbReference type="PIRSR" id="PIRSR602401-1"/>
    </source>
</evidence>
<dbReference type="InterPro" id="IPR036396">
    <property type="entry name" value="Cyt_P450_sf"/>
</dbReference>
<evidence type="ECO:0000256" key="3">
    <source>
        <dbReference type="ARBA" id="ARBA00023002"/>
    </source>
</evidence>
<evidence type="ECO:0000313" key="8">
    <source>
        <dbReference type="EMBL" id="PKA53658.1"/>
    </source>
</evidence>
<dbReference type="InterPro" id="IPR050651">
    <property type="entry name" value="Plant_Cytochrome_P450_Monoox"/>
</dbReference>
<organism evidence="8 9">
    <name type="scientific">Apostasia shenzhenica</name>
    <dbReference type="NCBI Taxonomy" id="1088818"/>
    <lineage>
        <taxon>Eukaryota</taxon>
        <taxon>Viridiplantae</taxon>
        <taxon>Streptophyta</taxon>
        <taxon>Embryophyta</taxon>
        <taxon>Tracheophyta</taxon>
        <taxon>Spermatophyta</taxon>
        <taxon>Magnoliopsida</taxon>
        <taxon>Liliopsida</taxon>
        <taxon>Asparagales</taxon>
        <taxon>Orchidaceae</taxon>
        <taxon>Apostasioideae</taxon>
        <taxon>Apostasia</taxon>
    </lineage>
</organism>
<evidence type="ECO:0000256" key="2">
    <source>
        <dbReference type="ARBA" id="ARBA00022723"/>
    </source>
</evidence>
<gene>
    <name evidence="8" type="primary">CYP81D1</name>
    <name evidence="8" type="ORF">AXF42_Ash009154</name>
</gene>
<keyword evidence="6" id="KW-0503">Monooxygenase</keyword>
<protein>
    <submittedName>
        <fullName evidence="8">Cytochrome P450 81D1</fullName>
    </submittedName>
</protein>
<comment type="similarity">
    <text evidence="6">Belongs to the cytochrome P450 family.</text>
</comment>
<dbReference type="AlphaFoldDB" id="A0A2I0ADM8"/>
<dbReference type="PANTHER" id="PTHR47947:SF3">
    <property type="entry name" value="CYTOCHROME P450 81D1-LIKE"/>
    <property type="match status" value="1"/>
</dbReference>